<dbReference type="EMBL" id="JAGIZQ010000003">
    <property type="protein sequence ID" value="KAH6635760.1"/>
    <property type="molecule type" value="Genomic_DNA"/>
</dbReference>
<dbReference type="Proteomes" id="UP000724584">
    <property type="component" value="Unassembled WGS sequence"/>
</dbReference>
<protein>
    <submittedName>
        <fullName evidence="1">Uncharacterized protein</fullName>
    </submittedName>
</protein>
<evidence type="ECO:0000313" key="2">
    <source>
        <dbReference type="Proteomes" id="UP000724584"/>
    </source>
</evidence>
<reference evidence="1 2" key="1">
    <citation type="journal article" date="2021" name="Nat. Commun.">
        <title>Genetic determinants of endophytism in the Arabidopsis root mycobiome.</title>
        <authorList>
            <person name="Mesny F."/>
            <person name="Miyauchi S."/>
            <person name="Thiergart T."/>
            <person name="Pickel B."/>
            <person name="Atanasova L."/>
            <person name="Karlsson M."/>
            <person name="Huettel B."/>
            <person name="Barry K.W."/>
            <person name="Haridas S."/>
            <person name="Chen C."/>
            <person name="Bauer D."/>
            <person name="Andreopoulos W."/>
            <person name="Pangilinan J."/>
            <person name="LaButti K."/>
            <person name="Riley R."/>
            <person name="Lipzen A."/>
            <person name="Clum A."/>
            <person name="Drula E."/>
            <person name="Henrissat B."/>
            <person name="Kohler A."/>
            <person name="Grigoriev I.V."/>
            <person name="Martin F.M."/>
            <person name="Hacquard S."/>
        </authorList>
    </citation>
    <scope>NUCLEOTIDE SEQUENCE [LARGE SCALE GENOMIC DNA]</scope>
    <source>
        <strain evidence="1 2">MPI-SDFR-AT-0079</strain>
    </source>
</reference>
<keyword evidence="2" id="KW-1185">Reference proteome</keyword>
<sequence>MGLITILRGFKVSTAVLDAFLAANKVDETYGMPPSYHRHPDNDPISALLHAKIAREDKDADKDKFRVIIPSCRGFSNSEVAYVTYAWVTVFAHRELAMDEDLPAKVPSGFEGLRQEVLSFCNTVPDEHKNPDEGRMGLYVVYTYEIGALYMPQELLDRSKVPQHCDRCDAVFFDGPDPHWASCAFLRRQLHRRDVHGCKEGTTPLPNA</sequence>
<proteinExistence type="predicted"/>
<evidence type="ECO:0000313" key="1">
    <source>
        <dbReference type="EMBL" id="KAH6635760.1"/>
    </source>
</evidence>
<accession>A0ACB7P9L1</accession>
<name>A0ACB7P9L1_9PEZI</name>
<comment type="caution">
    <text evidence="1">The sequence shown here is derived from an EMBL/GenBank/DDBJ whole genome shotgun (WGS) entry which is preliminary data.</text>
</comment>
<organism evidence="1 2">
    <name type="scientific">Chaetomium tenue</name>
    <dbReference type="NCBI Taxonomy" id="1854479"/>
    <lineage>
        <taxon>Eukaryota</taxon>
        <taxon>Fungi</taxon>
        <taxon>Dikarya</taxon>
        <taxon>Ascomycota</taxon>
        <taxon>Pezizomycotina</taxon>
        <taxon>Sordariomycetes</taxon>
        <taxon>Sordariomycetidae</taxon>
        <taxon>Sordariales</taxon>
        <taxon>Chaetomiaceae</taxon>
        <taxon>Chaetomium</taxon>
    </lineage>
</organism>
<gene>
    <name evidence="1" type="ORF">F5144DRAFT_154812</name>
</gene>